<feature type="transmembrane region" description="Helical" evidence="5">
    <location>
        <begin position="16"/>
        <end position="43"/>
    </location>
</feature>
<name>A0A221T224_9DEIO</name>
<keyword evidence="7" id="KW-0614">Plasmid</keyword>
<evidence type="ECO:0000313" key="8">
    <source>
        <dbReference type="Proteomes" id="UP000259030"/>
    </source>
</evidence>
<evidence type="ECO:0000256" key="2">
    <source>
        <dbReference type="ARBA" id="ARBA00022692"/>
    </source>
</evidence>
<evidence type="ECO:0000256" key="5">
    <source>
        <dbReference type="SAM" id="Phobius"/>
    </source>
</evidence>
<accession>A0A221T224</accession>
<keyword evidence="3 5" id="KW-1133">Transmembrane helix</keyword>
<feature type="transmembrane region" description="Helical" evidence="5">
    <location>
        <begin position="99"/>
        <end position="117"/>
    </location>
</feature>
<dbReference type="AlphaFoldDB" id="A0A221T224"/>
<proteinExistence type="predicted"/>
<evidence type="ECO:0000256" key="4">
    <source>
        <dbReference type="ARBA" id="ARBA00023136"/>
    </source>
</evidence>
<evidence type="ECO:0000313" key="7">
    <source>
        <dbReference type="EMBL" id="ASN82945.1"/>
    </source>
</evidence>
<keyword evidence="2 5" id="KW-0812">Transmembrane</keyword>
<feature type="transmembrane region" description="Helical" evidence="5">
    <location>
        <begin position="238"/>
        <end position="255"/>
    </location>
</feature>
<organism evidence="7 8">
    <name type="scientific">Deinococcus ficus</name>
    <dbReference type="NCBI Taxonomy" id="317577"/>
    <lineage>
        <taxon>Bacteria</taxon>
        <taxon>Thermotogati</taxon>
        <taxon>Deinococcota</taxon>
        <taxon>Deinococci</taxon>
        <taxon>Deinococcales</taxon>
        <taxon>Deinococcaceae</taxon>
        <taxon>Deinococcus</taxon>
    </lineage>
</organism>
<feature type="transmembrane region" description="Helical" evidence="5">
    <location>
        <begin position="159"/>
        <end position="176"/>
    </location>
</feature>
<feature type="transmembrane region" description="Helical" evidence="5">
    <location>
        <begin position="366"/>
        <end position="385"/>
    </location>
</feature>
<dbReference type="Pfam" id="PF04932">
    <property type="entry name" value="Wzy_C"/>
    <property type="match status" value="1"/>
</dbReference>
<dbReference type="RefSeq" id="WP_027462401.1">
    <property type="nucleotide sequence ID" value="NZ_CP021083.1"/>
</dbReference>
<feature type="domain" description="O-antigen ligase-related" evidence="6">
    <location>
        <begin position="225"/>
        <end position="327"/>
    </location>
</feature>
<feature type="transmembrane region" description="Helical" evidence="5">
    <location>
        <begin position="267"/>
        <end position="288"/>
    </location>
</feature>
<protein>
    <recommendedName>
        <fullName evidence="6">O-antigen ligase-related domain-containing protein</fullName>
    </recommendedName>
</protein>
<evidence type="ECO:0000259" key="6">
    <source>
        <dbReference type="Pfam" id="PF04932"/>
    </source>
</evidence>
<feature type="transmembrane region" description="Helical" evidence="5">
    <location>
        <begin position="406"/>
        <end position="428"/>
    </location>
</feature>
<sequence>MTVAAPLPLPSVRVSFVGLCAPLAFVAALVPGGIFISVLLLLYLAFHGRALDALATLVLLTLSNPIMFTMTGLDLLRYVVLLTSLGLLWPGWKITDLNVAWSISLLAALIVFNSLVVSPIPSISLFKGGLLIFTLWTLFNTRKGDWDGFALRIDRAIPWYLLLSLPTLFIPSIGFARNGTGFQGLTNQPQAFGVISALLASWLIYRLWNVKAGLPLPIGLICAGVLLTSIILSEARTALLGLTAAFLFTWLIQMLRSARHLGLKILSSFLLIGAGVAATQTATFAYFLSKGTDASAPLEAASDSRGFLVERSLSNFQREPLLGIGFGIPSDVETAQVTYAPVVDIPISVALEKGVWVSATLEEQGVIGMGAIIILCLTLVVYAIKTGRYMGIPLLAFLLASNLGEMTMYSMGGLGLLLWLAVFAAFRIEDQSLPRSQ</sequence>
<feature type="transmembrane region" description="Helical" evidence="5">
    <location>
        <begin position="212"/>
        <end position="232"/>
    </location>
</feature>
<dbReference type="EMBL" id="CP021083">
    <property type="protein sequence ID" value="ASN82945.1"/>
    <property type="molecule type" value="Genomic_DNA"/>
</dbReference>
<dbReference type="InterPro" id="IPR007016">
    <property type="entry name" value="O-antigen_ligase-rel_domated"/>
</dbReference>
<keyword evidence="8" id="KW-1185">Reference proteome</keyword>
<dbReference type="GO" id="GO:0016020">
    <property type="term" value="C:membrane"/>
    <property type="evidence" value="ECO:0007669"/>
    <property type="project" value="UniProtKB-SubCell"/>
</dbReference>
<geneLocation type="plasmid" evidence="8">
    <name>pdfi2</name>
</geneLocation>
<gene>
    <name evidence="7" type="ORF">DFI_17310</name>
</gene>
<dbReference type="Proteomes" id="UP000259030">
    <property type="component" value="Plasmid pDFI2"/>
</dbReference>
<reference evidence="7 8" key="1">
    <citation type="submission" date="2017-05" db="EMBL/GenBank/DDBJ databases">
        <title>The complete genome sequence of Deinococcus ficus isolated from the rhizosphere of the Ficus religiosa L. in Taiwan.</title>
        <authorList>
            <person name="Wu K.-M."/>
            <person name="Liao T.-L."/>
            <person name="Liu Y.-M."/>
            <person name="Young C.-C."/>
            <person name="Tsai S.-F."/>
        </authorList>
    </citation>
    <scope>NUCLEOTIDE SEQUENCE [LARGE SCALE GENOMIC DNA]</scope>
    <source>
        <strain evidence="7 8">CC-FR2-10</strain>
        <plasmid evidence="8">pdfi2</plasmid>
    </source>
</reference>
<evidence type="ECO:0000256" key="1">
    <source>
        <dbReference type="ARBA" id="ARBA00004141"/>
    </source>
</evidence>
<evidence type="ECO:0000256" key="3">
    <source>
        <dbReference type="ARBA" id="ARBA00022989"/>
    </source>
</evidence>
<feature type="transmembrane region" description="Helical" evidence="5">
    <location>
        <begin position="50"/>
        <end position="69"/>
    </location>
</feature>
<feature type="transmembrane region" description="Helical" evidence="5">
    <location>
        <begin position="123"/>
        <end position="139"/>
    </location>
</feature>
<feature type="transmembrane region" description="Helical" evidence="5">
    <location>
        <begin position="188"/>
        <end position="205"/>
    </location>
</feature>
<comment type="subcellular location">
    <subcellularLocation>
        <location evidence="1">Membrane</location>
        <topology evidence="1">Multi-pass membrane protein</topology>
    </subcellularLocation>
</comment>
<keyword evidence="4 5" id="KW-0472">Membrane</keyword>
<dbReference type="KEGG" id="dfc:DFI_17310"/>